<organism evidence="2 3">
    <name type="scientific">Streptomyces kurssanovii</name>
    <dbReference type="NCBI Taxonomy" id="67312"/>
    <lineage>
        <taxon>Bacteria</taxon>
        <taxon>Bacillati</taxon>
        <taxon>Actinomycetota</taxon>
        <taxon>Actinomycetes</taxon>
        <taxon>Kitasatosporales</taxon>
        <taxon>Streptomycetaceae</taxon>
        <taxon>Streptomyces</taxon>
    </lineage>
</organism>
<feature type="transmembrane region" description="Helical" evidence="1">
    <location>
        <begin position="61"/>
        <end position="81"/>
    </location>
</feature>
<proteinExistence type="predicted"/>
<evidence type="ECO:0000256" key="1">
    <source>
        <dbReference type="SAM" id="Phobius"/>
    </source>
</evidence>
<keyword evidence="1" id="KW-1133">Transmembrane helix</keyword>
<protein>
    <submittedName>
        <fullName evidence="2">DUF6082 family protein</fullName>
    </submittedName>
</protein>
<dbReference type="Proteomes" id="UP001552521">
    <property type="component" value="Unassembled WGS sequence"/>
</dbReference>
<keyword evidence="1" id="KW-0472">Membrane</keyword>
<sequence length="178" mass="19838">MLLVRGVEGMALMQVRHRKFLTWSISGIGAIAVIAVTPFLLQVAAPAGKDWDHLSNISQTYGALSVLFSAAALLGVAASLMHQSRQTEIAAEEAQRSSHRQLLLVSIEDPELMVCWEPIPLGVTAQVRKQVGFANLIVSNWYADYRLKRANDDVVRLQMEIHFRGEIARTHWHHCAET</sequence>
<dbReference type="Pfam" id="PF19560">
    <property type="entry name" value="DUF6082"/>
    <property type="match status" value="1"/>
</dbReference>
<dbReference type="EMBL" id="JBFAQK010000002">
    <property type="protein sequence ID" value="MEV4679575.1"/>
    <property type="molecule type" value="Genomic_DNA"/>
</dbReference>
<evidence type="ECO:0000313" key="2">
    <source>
        <dbReference type="EMBL" id="MEV4679575.1"/>
    </source>
</evidence>
<dbReference type="RefSeq" id="WP_364587707.1">
    <property type="nucleotide sequence ID" value="NZ_JBFAQK010000002.1"/>
</dbReference>
<feature type="transmembrane region" description="Helical" evidence="1">
    <location>
        <begin position="20"/>
        <end position="41"/>
    </location>
</feature>
<reference evidence="2 3" key="1">
    <citation type="submission" date="2024-06" db="EMBL/GenBank/DDBJ databases">
        <title>The Natural Products Discovery Center: Release of the First 8490 Sequenced Strains for Exploring Actinobacteria Biosynthetic Diversity.</title>
        <authorList>
            <person name="Kalkreuter E."/>
            <person name="Kautsar S.A."/>
            <person name="Yang D."/>
            <person name="Bader C.D."/>
            <person name="Teijaro C.N."/>
            <person name="Fluegel L."/>
            <person name="Davis C.M."/>
            <person name="Simpson J.R."/>
            <person name="Lauterbach L."/>
            <person name="Steele A.D."/>
            <person name="Gui C."/>
            <person name="Meng S."/>
            <person name="Li G."/>
            <person name="Viehrig K."/>
            <person name="Ye F."/>
            <person name="Su P."/>
            <person name="Kiefer A.F."/>
            <person name="Nichols A."/>
            <person name="Cepeda A.J."/>
            <person name="Yan W."/>
            <person name="Fan B."/>
            <person name="Jiang Y."/>
            <person name="Adhikari A."/>
            <person name="Zheng C.-J."/>
            <person name="Schuster L."/>
            <person name="Cowan T.M."/>
            <person name="Smanski M.J."/>
            <person name="Chevrette M.G."/>
            <person name="De Carvalho L.P.S."/>
            <person name="Shen B."/>
        </authorList>
    </citation>
    <scope>NUCLEOTIDE SEQUENCE [LARGE SCALE GENOMIC DNA]</scope>
    <source>
        <strain evidence="2 3">NPDC049344</strain>
    </source>
</reference>
<keyword evidence="1" id="KW-0812">Transmembrane</keyword>
<accession>A0ABV3HLZ2</accession>
<dbReference type="InterPro" id="IPR045728">
    <property type="entry name" value="DUF6082"/>
</dbReference>
<comment type="caution">
    <text evidence="2">The sequence shown here is derived from an EMBL/GenBank/DDBJ whole genome shotgun (WGS) entry which is preliminary data.</text>
</comment>
<name>A0ABV3HLZ2_9ACTN</name>
<evidence type="ECO:0000313" key="3">
    <source>
        <dbReference type="Proteomes" id="UP001552521"/>
    </source>
</evidence>
<keyword evidence="3" id="KW-1185">Reference proteome</keyword>
<gene>
    <name evidence="2" type="ORF">AB0K36_02075</name>
</gene>